<reference evidence="1" key="1">
    <citation type="submission" date="2019-03" db="EMBL/GenBank/DDBJ databases">
        <title>WGS assembly of Setaria viridis.</title>
        <authorList>
            <person name="Huang P."/>
            <person name="Jenkins J."/>
            <person name="Grimwood J."/>
            <person name="Barry K."/>
            <person name="Healey A."/>
            <person name="Mamidi S."/>
            <person name="Sreedasyam A."/>
            <person name="Shu S."/>
            <person name="Feldman M."/>
            <person name="Wu J."/>
            <person name="Yu Y."/>
            <person name="Chen C."/>
            <person name="Johnson J."/>
            <person name="Rokhsar D."/>
            <person name="Baxter I."/>
            <person name="Schmutz J."/>
            <person name="Brutnell T."/>
            <person name="Kellogg E."/>
        </authorList>
    </citation>
    <scope>NUCLEOTIDE SEQUENCE [LARGE SCALE GENOMIC DNA]</scope>
</reference>
<proteinExistence type="predicted"/>
<sequence length="89" mass="9175">MAIATSRISRAGTECAARAALPREQLLAGDHTPREAVDRSEGRVCIGTGGGGARQPSILLTGRSTCTTNTPTLLLVKALLGGFKKGARN</sequence>
<accession>A0A4U6SYX0</accession>
<dbReference type="EMBL" id="CM016560">
    <property type="protein sequence ID" value="TKV94240.1"/>
    <property type="molecule type" value="Genomic_DNA"/>
</dbReference>
<protein>
    <submittedName>
        <fullName evidence="1">Uncharacterized protein</fullName>
    </submittedName>
</protein>
<name>A0A4U6SYX0_SETVI</name>
<dbReference type="AlphaFoldDB" id="A0A4U6SYX0"/>
<dbReference type="Proteomes" id="UP000298652">
    <property type="component" value="Chromosome 9"/>
</dbReference>
<evidence type="ECO:0000313" key="2">
    <source>
        <dbReference type="Proteomes" id="UP000298652"/>
    </source>
</evidence>
<dbReference type="Gramene" id="TKV94240">
    <property type="protein sequence ID" value="TKV94240"/>
    <property type="gene ID" value="SEVIR_9G280800v2"/>
</dbReference>
<organism evidence="1 2">
    <name type="scientific">Setaria viridis</name>
    <name type="common">Green bristlegrass</name>
    <name type="synonym">Setaria italica subsp. viridis</name>
    <dbReference type="NCBI Taxonomy" id="4556"/>
    <lineage>
        <taxon>Eukaryota</taxon>
        <taxon>Viridiplantae</taxon>
        <taxon>Streptophyta</taxon>
        <taxon>Embryophyta</taxon>
        <taxon>Tracheophyta</taxon>
        <taxon>Spermatophyta</taxon>
        <taxon>Magnoliopsida</taxon>
        <taxon>Liliopsida</taxon>
        <taxon>Poales</taxon>
        <taxon>Poaceae</taxon>
        <taxon>PACMAD clade</taxon>
        <taxon>Panicoideae</taxon>
        <taxon>Panicodae</taxon>
        <taxon>Paniceae</taxon>
        <taxon>Cenchrinae</taxon>
        <taxon>Setaria</taxon>
    </lineage>
</organism>
<gene>
    <name evidence="1" type="ORF">SEVIR_9G280800v2</name>
</gene>
<keyword evidence="2" id="KW-1185">Reference proteome</keyword>
<evidence type="ECO:0000313" key="1">
    <source>
        <dbReference type="EMBL" id="TKV94240.1"/>
    </source>
</evidence>